<organism evidence="1 2">
    <name type="scientific">Oxalobacter vibrioformis</name>
    <dbReference type="NCBI Taxonomy" id="933080"/>
    <lineage>
        <taxon>Bacteria</taxon>
        <taxon>Pseudomonadati</taxon>
        <taxon>Pseudomonadota</taxon>
        <taxon>Betaproteobacteria</taxon>
        <taxon>Burkholderiales</taxon>
        <taxon>Oxalobacteraceae</taxon>
        <taxon>Oxalobacter</taxon>
    </lineage>
</organism>
<reference evidence="1" key="1">
    <citation type="journal article" date="2022" name="Front. Microbiol.">
        <title>New perspectives on an old grouping: The genomic and phenotypic variability of Oxalobacter formigenes and the implications for calcium oxalate stone prevention.</title>
        <authorList>
            <person name="Chmiel J.A."/>
            <person name="Carr C."/>
            <person name="Stuivenberg G.A."/>
            <person name="Venema R."/>
            <person name="Chanyi R.M."/>
            <person name="Al K.F."/>
            <person name="Giguere D."/>
            <person name="Say H."/>
            <person name="Akouris P.P."/>
            <person name="Dominguez Romero S.A."/>
            <person name="Kwong A."/>
            <person name="Tai V."/>
            <person name="Koval S.F."/>
            <person name="Razvi H."/>
            <person name="Bjazevic J."/>
            <person name="Burton J.P."/>
        </authorList>
    </citation>
    <scope>NUCLEOTIDE SEQUENCE</scope>
    <source>
        <strain evidence="1">WoOx3</strain>
    </source>
</reference>
<dbReference type="KEGG" id="ovb:NB640_02035"/>
<name>A0A9E9M0V0_9BURK</name>
<dbReference type="Proteomes" id="UP001156215">
    <property type="component" value="Chromosome"/>
</dbReference>
<evidence type="ECO:0000313" key="2">
    <source>
        <dbReference type="Proteomes" id="UP001156215"/>
    </source>
</evidence>
<accession>A0A9E9M0V0</accession>
<dbReference type="AlphaFoldDB" id="A0A9E9M0V0"/>
<dbReference type="EMBL" id="CP098242">
    <property type="protein sequence ID" value="WAW10463.1"/>
    <property type="molecule type" value="Genomic_DNA"/>
</dbReference>
<protein>
    <submittedName>
        <fullName evidence="1">Uncharacterized protein</fullName>
    </submittedName>
</protein>
<dbReference type="RefSeq" id="WP_269309478.1">
    <property type="nucleotide sequence ID" value="NZ_CP098242.1"/>
</dbReference>
<proteinExistence type="predicted"/>
<evidence type="ECO:0000313" key="1">
    <source>
        <dbReference type="EMBL" id="WAW10463.1"/>
    </source>
</evidence>
<sequence length="78" mass="8280">MAVQNTAPCQAAGNASKNEAYLELAFLAYQNSSEAIAVVSAQHTIVAVTGGGWVGTACFLKIFPRRKPSFQEVCCTIK</sequence>
<keyword evidence="2" id="KW-1185">Reference proteome</keyword>
<gene>
    <name evidence="1" type="ORF">NB640_02035</name>
</gene>